<proteinExistence type="predicted"/>
<name>A0A9P8MH36_9HYPO</name>
<dbReference type="Gene3D" id="1.50.10.10">
    <property type="match status" value="1"/>
</dbReference>
<dbReference type="InterPro" id="IPR015943">
    <property type="entry name" value="WD40/YVTN_repeat-like_dom_sf"/>
</dbReference>
<dbReference type="Gene3D" id="3.40.30.10">
    <property type="entry name" value="Glutaredoxin"/>
    <property type="match status" value="1"/>
</dbReference>
<dbReference type="InterPro" id="IPR036249">
    <property type="entry name" value="Thioredoxin-like_sf"/>
</dbReference>
<dbReference type="InterPro" id="IPR056884">
    <property type="entry name" value="NPHP3-like_N"/>
</dbReference>
<dbReference type="InterPro" id="IPR036322">
    <property type="entry name" value="WD40_repeat_dom_sf"/>
</dbReference>
<dbReference type="SUPFAM" id="SSF50978">
    <property type="entry name" value="WD40 repeat-like"/>
    <property type="match status" value="1"/>
</dbReference>
<protein>
    <recommendedName>
        <fullName evidence="7">DUF255 domain-containing protein</fullName>
    </recommendedName>
</protein>
<keyword evidence="1" id="KW-0677">Repeat</keyword>
<dbReference type="Gene3D" id="2.130.10.10">
    <property type="entry name" value="YVTN repeat-like/Quinoprotein amine dehydrogenase"/>
    <property type="match status" value="3"/>
</dbReference>
<dbReference type="SMART" id="SM00320">
    <property type="entry name" value="WD40"/>
    <property type="match status" value="4"/>
</dbReference>
<evidence type="ECO:0000259" key="4">
    <source>
        <dbReference type="Pfam" id="PF24883"/>
    </source>
</evidence>
<feature type="domain" description="Spermatogenesis-associated protein 20-like TRX" evidence="2">
    <location>
        <begin position="1374"/>
        <end position="1543"/>
    </location>
</feature>
<accession>A0A9P8MH36</accession>
<dbReference type="EMBL" id="JACEFI010000002">
    <property type="protein sequence ID" value="KAH0600096.1"/>
    <property type="molecule type" value="Genomic_DNA"/>
</dbReference>
<dbReference type="Pfam" id="PF22939">
    <property type="entry name" value="WHD_GPIID"/>
    <property type="match status" value="1"/>
</dbReference>
<dbReference type="InterPro" id="IPR024705">
    <property type="entry name" value="Ssp411"/>
</dbReference>
<dbReference type="SUPFAM" id="SSF48208">
    <property type="entry name" value="Six-hairpin glycosidases"/>
    <property type="match status" value="1"/>
</dbReference>
<dbReference type="InterPro" id="IPR054471">
    <property type="entry name" value="GPIID_WHD"/>
</dbReference>
<dbReference type="InterPro" id="IPR004879">
    <property type="entry name" value="Ssp411-like_TRX"/>
</dbReference>
<evidence type="ECO:0000259" key="2">
    <source>
        <dbReference type="Pfam" id="PF03190"/>
    </source>
</evidence>
<organism evidence="5 6">
    <name type="scientific">Metarhizium humberi</name>
    <dbReference type="NCBI Taxonomy" id="2596975"/>
    <lineage>
        <taxon>Eukaryota</taxon>
        <taxon>Fungi</taxon>
        <taxon>Dikarya</taxon>
        <taxon>Ascomycota</taxon>
        <taxon>Pezizomycotina</taxon>
        <taxon>Sordariomycetes</taxon>
        <taxon>Hypocreomycetidae</taxon>
        <taxon>Hypocreales</taxon>
        <taxon>Clavicipitaceae</taxon>
        <taxon>Metarhizium</taxon>
    </lineage>
</organism>
<evidence type="ECO:0008006" key="7">
    <source>
        <dbReference type="Google" id="ProtNLM"/>
    </source>
</evidence>
<dbReference type="PANTHER" id="PTHR42899:SF1">
    <property type="entry name" value="SPERMATOGENESIS-ASSOCIATED PROTEIN 20"/>
    <property type="match status" value="1"/>
</dbReference>
<evidence type="ECO:0000256" key="1">
    <source>
        <dbReference type="ARBA" id="ARBA00022737"/>
    </source>
</evidence>
<dbReference type="PANTHER" id="PTHR42899">
    <property type="entry name" value="SPERMATOGENESIS-ASSOCIATED PROTEIN 20"/>
    <property type="match status" value="1"/>
</dbReference>
<gene>
    <name evidence="5" type="ORF">MHUMG1_01092</name>
</gene>
<dbReference type="Pfam" id="PF03190">
    <property type="entry name" value="Thioredox_DsbH"/>
    <property type="match status" value="1"/>
</dbReference>
<dbReference type="GO" id="GO:0003824">
    <property type="term" value="F:catalytic activity"/>
    <property type="evidence" value="ECO:0007669"/>
    <property type="project" value="UniProtKB-ARBA"/>
</dbReference>
<dbReference type="Pfam" id="PF24883">
    <property type="entry name" value="NPHP3_N"/>
    <property type="match status" value="1"/>
</dbReference>
<dbReference type="Gene3D" id="3.40.50.300">
    <property type="entry name" value="P-loop containing nucleotide triphosphate hydrolases"/>
    <property type="match status" value="1"/>
</dbReference>
<dbReference type="Proteomes" id="UP000764110">
    <property type="component" value="Unassembled WGS sequence"/>
</dbReference>
<keyword evidence="6" id="KW-1185">Reference proteome</keyword>
<evidence type="ECO:0000259" key="3">
    <source>
        <dbReference type="Pfam" id="PF22939"/>
    </source>
</evidence>
<dbReference type="SUPFAM" id="SSF52540">
    <property type="entry name" value="P-loop containing nucleoside triphosphate hydrolases"/>
    <property type="match status" value="1"/>
</dbReference>
<dbReference type="InterPro" id="IPR012341">
    <property type="entry name" value="6hp_glycosidase-like_sf"/>
</dbReference>
<feature type="domain" description="GPI inositol-deacylase winged helix" evidence="3">
    <location>
        <begin position="446"/>
        <end position="516"/>
    </location>
</feature>
<reference evidence="5 6" key="1">
    <citation type="submission" date="2020-07" db="EMBL/GenBank/DDBJ databases">
        <title>Metarhizium humberi genome.</title>
        <authorList>
            <person name="Lysoe E."/>
        </authorList>
    </citation>
    <scope>NUCLEOTIDE SEQUENCE [LARGE SCALE GENOMIC DNA]</scope>
    <source>
        <strain evidence="5 6">ESALQ1638</strain>
    </source>
</reference>
<dbReference type="InterPro" id="IPR027417">
    <property type="entry name" value="P-loop_NTPase"/>
</dbReference>
<dbReference type="GO" id="GO:0005975">
    <property type="term" value="P:carbohydrate metabolic process"/>
    <property type="evidence" value="ECO:0007669"/>
    <property type="project" value="InterPro"/>
</dbReference>
<feature type="domain" description="Nephrocystin 3-like N-terminal" evidence="4">
    <location>
        <begin position="172"/>
        <end position="334"/>
    </location>
</feature>
<comment type="caution">
    <text evidence="5">The sequence shown here is derived from an EMBL/GenBank/DDBJ whole genome shotgun (WGS) entry which is preliminary data.</text>
</comment>
<dbReference type="SUPFAM" id="SSF52833">
    <property type="entry name" value="Thioredoxin-like"/>
    <property type="match status" value="1"/>
</dbReference>
<evidence type="ECO:0000313" key="6">
    <source>
        <dbReference type="Proteomes" id="UP000764110"/>
    </source>
</evidence>
<dbReference type="CDD" id="cd02955">
    <property type="entry name" value="SSP411"/>
    <property type="match status" value="1"/>
</dbReference>
<dbReference type="InterPro" id="IPR001680">
    <property type="entry name" value="WD40_rpt"/>
</dbReference>
<evidence type="ECO:0000313" key="5">
    <source>
        <dbReference type="EMBL" id="KAH0600096.1"/>
    </source>
</evidence>
<dbReference type="InterPro" id="IPR008928">
    <property type="entry name" value="6-hairpin_glycosidase_sf"/>
</dbReference>
<sequence>MNSTKAVVFLSTPHRGSDLAPYLNRVLSASFGSTPKQYVAELTKSSSFLHTVNEQFRHVANELQIFSFFETLRSSIGVSSALILDPESAKLGYPGEVSRSLNANHYHVCKFETPQDTNYRVIVGALKSIVSSIHSTGTELDAQHGERLRSFLSISAAIDHDFDLFCGRRAEGTCQWLLEQAPIREWLSTPSQSEVLMIHGRPGRGKSVVASFLAQHLNGFGAVVQYFFFRAGDETKTTMAALIRTIAFQIAQQLPSFRKTLLDMVDGGYKPKDAEWRSTWKRLFVNLLFEMEFHPPLYWIIDGVDEAASPHHLFELLSDLKLSKIPIRVLVTSRWSQTLVSALERASSRVPSSMFSIDSDLTDMRLYVEEELKYNNWEEKITDKVVRQVLDRANDNFLWVHLILEELKDCNTEEDIEDRLIELPRGMDGLYQRMEETICRIQRPSDRNLARRLLIWSMYTRRTLAMDELSDALAPDFGRILDISQTAGRLCGHFITIEGEDKIGLIHQTAREYLTTTSSLPFSLDGPAAHGELFRASIISFLDKGLRSKLQRASPKLLEYRATSWPYHLCATDLQKNGDEHLDLLTQFFTQPSVLIWTHVLALLGQLRVLIEASQSLYTFVRRKRKAEAVSDPAFRRFDELEVLESWSRDLLKLLGKFGSCLTQEPTIIYTSVASFCPTSSSIFKTFGKQQTSNVAVQGLPEDWDDCLARVSVGAESVATLICCSGRYLAVGTSGKTAVVWDCTTFHQVAELEHGEAVSALCFSSKGDRLATYGLRHTKIWTPQTGKLLLSIPNYANMQALCLRFVDDDTAITMGSDHRCVLRASLSPKAACEWSNMNPQLLNDTESLEGTYLNSPVALSITPDGSKIAATYRRFPLTIWSFDSATPLVRLARPDKAGQPSKPLPFVSKISWHPGGDEILGIFMDGHSFRWNIVDGAYQEHAPTPGQMPSDIICSPDGLVYAICGVRGTIRLFDYQSSMLIYQLNSDDLITAFCFSHDGRKFYDIRGSYCTVWEPNALMRLTMVDDDAAHSQAAEQSVRQSQVASETAVDSSAPVLLMSPSPAPQNHAVCFGNEEGAVELFDYEASEKLRLGQTASQMSIEHLAWSEDGYRVCYAELGGRLTVVQLDHGKEGRRARRVERFKPKFDTVGVAQILFLPGSRNSLLVSSSSSVQRWSLEPAQLETTWDYGQSPTSRQWIPHPRYSRNLLSITPDGVSVHLRCSLEKISTVLWDAISTGDRPDDSLPGSSSTNQNPNDAVDYVPVNEEVESVKNTFVDGHLLVKISRTSSSSKLRPRFLIFDANHNLENSISLVHIPEKVSQMVEMPLNVLPNDPDAFRPSPFPAAYCEMSTRGAMAVDSSDVVQGAASTRPTALQNRAAFSKSPFVRAAENSLVKWQILDADSVDRAKRENKLLFLHIGYKACHFCRLMTQESFSNPECAAILNESFVPVIIDREERPDVDTIYMNYVQAVSNVGGWPLNVFVTPNLEPVFGGTYWPGPGTSRRVTTESEDESPDCLTIFRKVRDIWHDQETRCRKEASEVLAQLREFAAEGTLGTRGLTGTHPIATPSWNIPSNPTTPIRARDKDAQVSSELDLDQLEEAYTHIAGTFDPVYGGFGLAPKFLTPPKLAFLLHLNTFPSAVQDVVGEAECKHATEMAVDTLRKIRDGALHDHIGATGFARCSVTPDWSIPNFEKLVVDNALLLALYVDAWRIAGGRADSEFYDIVLELADYLSSPPIALPSGGLATSEAADSFMRRGDREMREGAYYLWTRREFDSVVDASGHDKQISQVAAAHWGVQEGGNVDEDHDPNDDFINHNILRVVKTQDELSRQFNISPDTVRQHIQAARKELKARRERERVRPELDDKVITAWNGLAISALAQASSALKPVDSTRSDKYLHAAESAAAFIKASLWDESSKLLYRIHREGRETKGFADDYTYLIHGLLDLFAATSNESHLAFADALQKTQNSLFHDSDSGAFFSTTASSPQAILRLKDGMDTSLPSVNAVAASNLFRLGALLDDERYSALARGTVNAFEAEMLQHPWLFPGLLSGVVTARLGPRESVSDVKYKVGREKAV</sequence>